<dbReference type="PROSITE" id="PS50404">
    <property type="entry name" value="GST_NTER"/>
    <property type="match status" value="1"/>
</dbReference>
<dbReference type="Gene3D" id="3.40.30.10">
    <property type="entry name" value="Glutaredoxin"/>
    <property type="match status" value="1"/>
</dbReference>
<dbReference type="SFLD" id="SFLDG00358">
    <property type="entry name" value="Main_(cytGST)"/>
    <property type="match status" value="1"/>
</dbReference>
<dbReference type="InterPro" id="IPR036249">
    <property type="entry name" value="Thioredoxin-like_sf"/>
</dbReference>
<dbReference type="Gene3D" id="1.20.1050.10">
    <property type="match status" value="1"/>
</dbReference>
<comment type="caution">
    <text evidence="3">The sequence shown here is derived from an EMBL/GenBank/DDBJ whole genome shotgun (WGS) entry which is preliminary data.</text>
</comment>
<feature type="domain" description="GST N-terminal" evidence="1">
    <location>
        <begin position="4"/>
        <end position="87"/>
    </location>
</feature>
<dbReference type="GO" id="GO:0005737">
    <property type="term" value="C:cytoplasm"/>
    <property type="evidence" value="ECO:0007669"/>
    <property type="project" value="TreeGrafter"/>
</dbReference>
<dbReference type="OrthoDB" id="202840at2759"/>
<dbReference type="SUPFAM" id="SSF52833">
    <property type="entry name" value="Thioredoxin-like"/>
    <property type="match status" value="1"/>
</dbReference>
<dbReference type="AlphaFoldDB" id="A0A1Y2G2X7"/>
<keyword evidence="4" id="KW-1185">Reference proteome</keyword>
<dbReference type="Pfam" id="PF13417">
    <property type="entry name" value="GST_N_3"/>
    <property type="match status" value="1"/>
</dbReference>
<dbReference type="InterPro" id="IPR040079">
    <property type="entry name" value="Glutathione_S-Trfase"/>
</dbReference>
<dbReference type="InterPro" id="IPR036282">
    <property type="entry name" value="Glutathione-S-Trfase_C_sf"/>
</dbReference>
<dbReference type="CDD" id="cd00570">
    <property type="entry name" value="GST_N_family"/>
    <property type="match status" value="1"/>
</dbReference>
<dbReference type="STRING" id="106004.A0A1Y2G2X7"/>
<feature type="domain" description="GST C-terminal" evidence="2">
    <location>
        <begin position="91"/>
        <end position="225"/>
    </location>
</feature>
<evidence type="ECO:0000313" key="4">
    <source>
        <dbReference type="Proteomes" id="UP000193467"/>
    </source>
</evidence>
<evidence type="ECO:0000259" key="2">
    <source>
        <dbReference type="PROSITE" id="PS50405"/>
    </source>
</evidence>
<proteinExistence type="predicted"/>
<evidence type="ECO:0000313" key="3">
    <source>
        <dbReference type="EMBL" id="ORY91728.1"/>
    </source>
</evidence>
<evidence type="ECO:0000259" key="1">
    <source>
        <dbReference type="PROSITE" id="PS50404"/>
    </source>
</evidence>
<organism evidence="3 4">
    <name type="scientific">Leucosporidium creatinivorum</name>
    <dbReference type="NCBI Taxonomy" id="106004"/>
    <lineage>
        <taxon>Eukaryota</taxon>
        <taxon>Fungi</taxon>
        <taxon>Dikarya</taxon>
        <taxon>Basidiomycota</taxon>
        <taxon>Pucciniomycotina</taxon>
        <taxon>Microbotryomycetes</taxon>
        <taxon>Leucosporidiales</taxon>
        <taxon>Leucosporidium</taxon>
    </lineage>
</organism>
<gene>
    <name evidence="3" type="ORF">BCR35DRAFT_299026</name>
</gene>
<dbReference type="PANTHER" id="PTHR43968:SF8">
    <property type="entry name" value="S-TRANSFERASE, PUTATIVE (AFU_ORTHOLOGUE AFUA_2G00590)-RELATED"/>
    <property type="match status" value="1"/>
</dbReference>
<dbReference type="InterPro" id="IPR010987">
    <property type="entry name" value="Glutathione-S-Trfase_C-like"/>
</dbReference>
<accession>A0A1Y2G2X7</accession>
<dbReference type="InterPro" id="IPR004045">
    <property type="entry name" value="Glutathione_S-Trfase_N"/>
</dbReference>
<dbReference type="PROSITE" id="PS50405">
    <property type="entry name" value="GST_CTER"/>
    <property type="match status" value="1"/>
</dbReference>
<sequence>MSTPELTLYSAKVCPWAQRATLALHEVGAKVNHVEIDLKNKPSWYTTKVNPAGKVPVLQVGSDEAGAKIPESHVILELVSDLNPGKLLPEDAVKRAEARYFIERFNQIVSTPFFSNLLHGKEESTVCLLAGIKEIQGLLAKYEGPFALGQQISAADLGVAPFVGRIFAAGKAGLLVGSVYEALTTDATYAPFVAYHKTLTERESFKATFDEPYIIEHTKNRVKAIRAQA</sequence>
<dbReference type="EMBL" id="MCGR01000002">
    <property type="protein sequence ID" value="ORY91728.1"/>
    <property type="molecule type" value="Genomic_DNA"/>
</dbReference>
<dbReference type="Proteomes" id="UP000193467">
    <property type="component" value="Unassembled WGS sequence"/>
</dbReference>
<dbReference type="SFLD" id="SFLDS00019">
    <property type="entry name" value="Glutathione_Transferase_(cytos"/>
    <property type="match status" value="1"/>
</dbReference>
<name>A0A1Y2G2X7_9BASI</name>
<reference evidence="3 4" key="1">
    <citation type="submission" date="2016-07" db="EMBL/GenBank/DDBJ databases">
        <title>Pervasive Adenine N6-methylation of Active Genes in Fungi.</title>
        <authorList>
            <consortium name="DOE Joint Genome Institute"/>
            <person name="Mondo S.J."/>
            <person name="Dannebaum R.O."/>
            <person name="Kuo R.C."/>
            <person name="Labutti K."/>
            <person name="Haridas S."/>
            <person name="Kuo A."/>
            <person name="Salamov A."/>
            <person name="Ahrendt S.R."/>
            <person name="Lipzen A."/>
            <person name="Sullivan W."/>
            <person name="Andreopoulos W.B."/>
            <person name="Clum A."/>
            <person name="Lindquist E."/>
            <person name="Daum C."/>
            <person name="Ramamoorthy G.K."/>
            <person name="Gryganskyi A."/>
            <person name="Culley D."/>
            <person name="Magnuson J.K."/>
            <person name="James T.Y."/>
            <person name="O'Malley M.A."/>
            <person name="Stajich J.E."/>
            <person name="Spatafora J.W."/>
            <person name="Visel A."/>
            <person name="Grigoriev I.V."/>
        </authorList>
    </citation>
    <scope>NUCLEOTIDE SEQUENCE [LARGE SCALE GENOMIC DNA]</scope>
    <source>
        <strain evidence="3 4">62-1032</strain>
    </source>
</reference>
<dbReference type="PANTHER" id="PTHR43968">
    <property type="match status" value="1"/>
</dbReference>
<dbReference type="InParanoid" id="A0A1Y2G2X7"/>
<dbReference type="InterPro" id="IPR050983">
    <property type="entry name" value="GST_Omega/HSP26"/>
</dbReference>
<protein>
    <submittedName>
        <fullName evidence="3">Thioredoxin-like protein</fullName>
    </submittedName>
</protein>
<dbReference type="SUPFAM" id="SSF47616">
    <property type="entry name" value="GST C-terminal domain-like"/>
    <property type="match status" value="1"/>
</dbReference>